<feature type="binding site" evidence="8">
    <location>
        <position position="109"/>
    </location>
    <ligand>
        <name>ATP</name>
        <dbReference type="ChEBI" id="CHEBI:30616"/>
    </ligand>
</feature>
<dbReference type="Proteomes" id="UP000479043">
    <property type="component" value="Unassembled WGS sequence"/>
</dbReference>
<evidence type="ECO:0000313" key="9">
    <source>
        <dbReference type="EMBL" id="MYM53992.1"/>
    </source>
</evidence>
<keyword evidence="8" id="KW-0464">Manganese</keyword>
<feature type="binding site" evidence="8">
    <location>
        <position position="179"/>
    </location>
    <ligand>
        <name>ATP</name>
        <dbReference type="ChEBI" id="CHEBI:30616"/>
    </ligand>
</feature>
<evidence type="ECO:0000256" key="6">
    <source>
        <dbReference type="ARBA" id="ARBA00022840"/>
    </source>
</evidence>
<dbReference type="HAMAP" id="MF_00692">
    <property type="entry name" value="SelO"/>
    <property type="match status" value="1"/>
</dbReference>
<dbReference type="PANTHER" id="PTHR32057:SF14">
    <property type="entry name" value="PROTEIN ADENYLYLTRANSFERASE SELO, MITOCHONDRIAL"/>
    <property type="match status" value="1"/>
</dbReference>
<comment type="catalytic activity">
    <reaction evidence="8">
        <text>L-histidyl-[protein] + UTP = N(tele)-(5'-uridylyl)-L-histidyl-[protein] + diphosphate</text>
        <dbReference type="Rhea" id="RHEA:83891"/>
        <dbReference type="Rhea" id="RHEA-COMP:9745"/>
        <dbReference type="Rhea" id="RHEA-COMP:20239"/>
        <dbReference type="ChEBI" id="CHEBI:29979"/>
        <dbReference type="ChEBI" id="CHEBI:33019"/>
        <dbReference type="ChEBI" id="CHEBI:46398"/>
        <dbReference type="ChEBI" id="CHEBI:233474"/>
    </reaction>
</comment>
<feature type="binding site" evidence="8">
    <location>
        <position position="254"/>
    </location>
    <ligand>
        <name>Mg(2+)</name>
        <dbReference type="ChEBI" id="CHEBI:18420"/>
    </ligand>
</feature>
<comment type="caution">
    <text evidence="9">The sequence shown here is derived from an EMBL/GenBank/DDBJ whole genome shotgun (WGS) entry which is preliminary data.</text>
</comment>
<dbReference type="InterPro" id="IPR003846">
    <property type="entry name" value="SelO"/>
</dbReference>
<protein>
    <recommendedName>
        <fullName evidence="8">Protein nucleotidyltransferase YdiU</fullName>
        <ecNumber evidence="8">2.7.7.-</ecNumber>
    </recommendedName>
    <alternativeName>
        <fullName evidence="8">Protein adenylyltransferase YdiU</fullName>
        <ecNumber evidence="8">2.7.7.108</ecNumber>
    </alternativeName>
    <alternativeName>
        <fullName evidence="8">Protein uridylyltransferase YdiU</fullName>
        <ecNumber evidence="8">2.7.7.-</ecNumber>
    </alternativeName>
</protein>
<feature type="binding site" evidence="8">
    <location>
        <position position="254"/>
    </location>
    <ligand>
        <name>ATP</name>
        <dbReference type="ChEBI" id="CHEBI:30616"/>
    </ligand>
</feature>
<evidence type="ECO:0000256" key="2">
    <source>
        <dbReference type="ARBA" id="ARBA00022679"/>
    </source>
</evidence>
<keyword evidence="3 8" id="KW-0548">Nucleotidyltransferase</keyword>
<keyword evidence="7 8" id="KW-0460">Magnesium</keyword>
<keyword evidence="5 8" id="KW-0547">Nucleotide-binding</keyword>
<dbReference type="GO" id="GO:0000287">
    <property type="term" value="F:magnesium ion binding"/>
    <property type="evidence" value="ECO:0007669"/>
    <property type="project" value="UniProtKB-UniRule"/>
</dbReference>
<reference evidence="9 10" key="1">
    <citation type="submission" date="2020-01" db="EMBL/GenBank/DDBJ databases">
        <authorList>
            <person name="Chen S."/>
        </authorList>
    </citation>
    <scope>NUCLEOTIDE SEQUENCE [LARGE SCALE GENOMIC DNA]</scope>
    <source>
        <strain evidence="9 10">GS-10</strain>
    </source>
</reference>
<organism evidence="9 10">
    <name type="scientific">Thalassovita mangrovi</name>
    <dbReference type="NCBI Taxonomy" id="2692236"/>
    <lineage>
        <taxon>Bacteria</taxon>
        <taxon>Pseudomonadati</taxon>
        <taxon>Pseudomonadota</taxon>
        <taxon>Alphaproteobacteria</taxon>
        <taxon>Rhodobacterales</taxon>
        <taxon>Roseobacteraceae</taxon>
        <taxon>Thalassovita</taxon>
    </lineage>
</organism>
<dbReference type="EC" id="2.7.7.108" evidence="8"/>
<comment type="cofactor">
    <cofactor evidence="8">
        <name>Mg(2+)</name>
        <dbReference type="ChEBI" id="CHEBI:18420"/>
    </cofactor>
    <cofactor evidence="8">
        <name>Mn(2+)</name>
        <dbReference type="ChEBI" id="CHEBI:29035"/>
    </cofactor>
</comment>
<comment type="catalytic activity">
    <reaction evidence="8">
        <text>L-seryl-[protein] + UTP = O-(5'-uridylyl)-L-seryl-[protein] + diphosphate</text>
        <dbReference type="Rhea" id="RHEA:64604"/>
        <dbReference type="Rhea" id="RHEA-COMP:9863"/>
        <dbReference type="Rhea" id="RHEA-COMP:16635"/>
        <dbReference type="ChEBI" id="CHEBI:29999"/>
        <dbReference type="ChEBI" id="CHEBI:33019"/>
        <dbReference type="ChEBI" id="CHEBI:46398"/>
        <dbReference type="ChEBI" id="CHEBI:156051"/>
    </reaction>
</comment>
<proteinExistence type="inferred from homology"/>
<comment type="similarity">
    <text evidence="1 8">Belongs to the SELO family.</text>
</comment>
<evidence type="ECO:0000313" key="10">
    <source>
        <dbReference type="Proteomes" id="UP000479043"/>
    </source>
</evidence>
<keyword evidence="10" id="KW-1185">Reference proteome</keyword>
<comment type="catalytic activity">
    <reaction evidence="8">
        <text>L-threonyl-[protein] + ATP = 3-O-(5'-adenylyl)-L-threonyl-[protein] + diphosphate</text>
        <dbReference type="Rhea" id="RHEA:54292"/>
        <dbReference type="Rhea" id="RHEA-COMP:11060"/>
        <dbReference type="Rhea" id="RHEA-COMP:13847"/>
        <dbReference type="ChEBI" id="CHEBI:30013"/>
        <dbReference type="ChEBI" id="CHEBI:30616"/>
        <dbReference type="ChEBI" id="CHEBI:33019"/>
        <dbReference type="ChEBI" id="CHEBI:138113"/>
        <dbReference type="EC" id="2.7.7.108"/>
    </reaction>
</comment>
<keyword evidence="6 8" id="KW-0067">ATP-binding</keyword>
<name>A0A6L8LJW4_9RHOB</name>
<evidence type="ECO:0000256" key="7">
    <source>
        <dbReference type="ARBA" id="ARBA00022842"/>
    </source>
</evidence>
<feature type="binding site" evidence="8">
    <location>
        <position position="122"/>
    </location>
    <ligand>
        <name>ATP</name>
        <dbReference type="ChEBI" id="CHEBI:30616"/>
    </ligand>
</feature>
<dbReference type="GO" id="GO:0030145">
    <property type="term" value="F:manganese ion binding"/>
    <property type="evidence" value="ECO:0007669"/>
    <property type="project" value="UniProtKB-UniRule"/>
</dbReference>
<keyword evidence="4 8" id="KW-0479">Metal-binding</keyword>
<dbReference type="RefSeq" id="WP_160971692.1">
    <property type="nucleotide sequence ID" value="NZ_WWEN01000001.1"/>
</dbReference>
<evidence type="ECO:0000256" key="8">
    <source>
        <dbReference type="HAMAP-Rule" id="MF_00692"/>
    </source>
</evidence>
<dbReference type="NCBIfam" id="NF000658">
    <property type="entry name" value="PRK00029.1"/>
    <property type="match status" value="1"/>
</dbReference>
<feature type="binding site" evidence="8">
    <location>
        <position position="88"/>
    </location>
    <ligand>
        <name>ATP</name>
        <dbReference type="ChEBI" id="CHEBI:30616"/>
    </ligand>
</feature>
<feature type="binding site" evidence="8">
    <location>
        <position position="121"/>
    </location>
    <ligand>
        <name>ATP</name>
        <dbReference type="ChEBI" id="CHEBI:30616"/>
    </ligand>
</feature>
<keyword evidence="2 8" id="KW-0808">Transferase</keyword>
<dbReference type="EMBL" id="WWEN01000001">
    <property type="protein sequence ID" value="MYM53992.1"/>
    <property type="molecule type" value="Genomic_DNA"/>
</dbReference>
<comment type="function">
    <text evidence="8">Nucleotidyltransferase involved in the post-translational modification of proteins. It can catalyze the addition of adenosine monophosphate (AMP) or uridine monophosphate (UMP) to a protein, resulting in modifications known as AMPylation and UMPylation.</text>
</comment>
<evidence type="ECO:0000256" key="3">
    <source>
        <dbReference type="ARBA" id="ARBA00022695"/>
    </source>
</evidence>
<feature type="binding site" evidence="8">
    <location>
        <position position="245"/>
    </location>
    <ligand>
        <name>Mg(2+)</name>
        <dbReference type="ChEBI" id="CHEBI:18420"/>
    </ligand>
</feature>
<gene>
    <name evidence="8" type="primary">ydiU</name>
    <name evidence="8" type="synonym">selO</name>
    <name evidence="9" type="ORF">GR167_01650</name>
</gene>
<dbReference type="EC" id="2.7.7.-" evidence="8"/>
<sequence>MNLHIPFDNSYITLPPRFFTRHLPEPVDRPDLVKFNHALATELGITPGSALEMAEVFSGNAMPEGAVPLAQVYAGHQFGGFSPQLGDGRAVLLGEVVDQNGIRRDIQLKGSGRTPYSRRGDGRAWLGPVLREYVLSEAMHALGVPTTRALAMVTTGEPVFRETARPGAVLTRVADSHIRVGTFQYFAARGDVEALQALFTYARDRHYPQAETPLDFLRAVIDRQVKLVVQWLSIGFIHGVMNTDNTSVSGETIDYGPAAFMDVYHPVTVYSSIDHGGRYAYDNQANIIAWNMAQLASSLVPLMPDSDAAIRDFTVAVNAMPGLIRAEWAAAFGRKIGLAQAGEDDMDLIGELLTGMAENKADFTNTFRALIQGGGRDQFLDPVVFDTWATKWRERLQDEDDPEAVMRSANPAFIPRNHRVEQMIQAALAGDYAPFERLLTVLSRPYEDQPEAKDLTHPPLDSEVVEQTFCGT</sequence>
<comment type="catalytic activity">
    <reaction evidence="8">
        <text>L-tyrosyl-[protein] + ATP = O-(5'-adenylyl)-L-tyrosyl-[protein] + diphosphate</text>
        <dbReference type="Rhea" id="RHEA:54288"/>
        <dbReference type="Rhea" id="RHEA-COMP:10136"/>
        <dbReference type="Rhea" id="RHEA-COMP:13846"/>
        <dbReference type="ChEBI" id="CHEBI:30616"/>
        <dbReference type="ChEBI" id="CHEBI:33019"/>
        <dbReference type="ChEBI" id="CHEBI:46858"/>
        <dbReference type="ChEBI" id="CHEBI:83624"/>
        <dbReference type="EC" id="2.7.7.108"/>
    </reaction>
</comment>
<accession>A0A6L8LJW4</accession>
<evidence type="ECO:0000256" key="4">
    <source>
        <dbReference type="ARBA" id="ARBA00022723"/>
    </source>
</evidence>
<feature type="binding site" evidence="8">
    <location>
        <position position="86"/>
    </location>
    <ligand>
        <name>ATP</name>
        <dbReference type="ChEBI" id="CHEBI:30616"/>
    </ligand>
</feature>
<dbReference type="Pfam" id="PF02696">
    <property type="entry name" value="SelO"/>
    <property type="match status" value="1"/>
</dbReference>
<dbReference type="GO" id="GO:0070733">
    <property type="term" value="F:AMPylase activity"/>
    <property type="evidence" value="ECO:0007669"/>
    <property type="project" value="UniProtKB-EC"/>
</dbReference>
<feature type="active site" description="Proton acceptor" evidence="8">
    <location>
        <position position="244"/>
    </location>
</feature>
<comment type="catalytic activity">
    <reaction evidence="8">
        <text>L-seryl-[protein] + ATP = 3-O-(5'-adenylyl)-L-seryl-[protein] + diphosphate</text>
        <dbReference type="Rhea" id="RHEA:58120"/>
        <dbReference type="Rhea" id="RHEA-COMP:9863"/>
        <dbReference type="Rhea" id="RHEA-COMP:15073"/>
        <dbReference type="ChEBI" id="CHEBI:29999"/>
        <dbReference type="ChEBI" id="CHEBI:30616"/>
        <dbReference type="ChEBI" id="CHEBI:33019"/>
        <dbReference type="ChEBI" id="CHEBI:142516"/>
        <dbReference type="EC" id="2.7.7.108"/>
    </reaction>
</comment>
<feature type="binding site" evidence="8">
    <location>
        <position position="172"/>
    </location>
    <ligand>
        <name>ATP</name>
        <dbReference type="ChEBI" id="CHEBI:30616"/>
    </ligand>
</feature>
<evidence type="ECO:0000256" key="1">
    <source>
        <dbReference type="ARBA" id="ARBA00009747"/>
    </source>
</evidence>
<dbReference type="AlphaFoldDB" id="A0A6L8LJW4"/>
<dbReference type="PANTHER" id="PTHR32057">
    <property type="entry name" value="PROTEIN ADENYLYLTRANSFERASE SELO, MITOCHONDRIAL"/>
    <property type="match status" value="1"/>
</dbReference>
<comment type="catalytic activity">
    <reaction evidence="8">
        <text>L-tyrosyl-[protein] + UTP = O-(5'-uridylyl)-L-tyrosyl-[protein] + diphosphate</text>
        <dbReference type="Rhea" id="RHEA:83887"/>
        <dbReference type="Rhea" id="RHEA-COMP:10136"/>
        <dbReference type="Rhea" id="RHEA-COMP:20238"/>
        <dbReference type="ChEBI" id="CHEBI:33019"/>
        <dbReference type="ChEBI" id="CHEBI:46398"/>
        <dbReference type="ChEBI" id="CHEBI:46858"/>
        <dbReference type="ChEBI" id="CHEBI:90602"/>
    </reaction>
</comment>
<feature type="binding site" evidence="8">
    <location>
        <position position="89"/>
    </location>
    <ligand>
        <name>ATP</name>
        <dbReference type="ChEBI" id="CHEBI:30616"/>
    </ligand>
</feature>
<evidence type="ECO:0000256" key="5">
    <source>
        <dbReference type="ARBA" id="ARBA00022741"/>
    </source>
</evidence>
<dbReference type="GO" id="GO:0005524">
    <property type="term" value="F:ATP binding"/>
    <property type="evidence" value="ECO:0007669"/>
    <property type="project" value="UniProtKB-UniRule"/>
</dbReference>